<accession>A0AAD3Y2I6</accession>
<evidence type="ECO:0000313" key="1">
    <source>
        <dbReference type="EMBL" id="GMH24631.1"/>
    </source>
</evidence>
<comment type="caution">
    <text evidence="1">The sequence shown here is derived from an EMBL/GenBank/DDBJ whole genome shotgun (WGS) entry which is preliminary data.</text>
</comment>
<dbReference type="AlphaFoldDB" id="A0AAD3Y2I6"/>
<reference evidence="1" key="1">
    <citation type="submission" date="2023-05" db="EMBL/GenBank/DDBJ databases">
        <title>Nepenthes gracilis genome sequencing.</title>
        <authorList>
            <person name="Fukushima K."/>
        </authorList>
    </citation>
    <scope>NUCLEOTIDE SEQUENCE</scope>
    <source>
        <strain evidence="1">SING2019-196</strain>
    </source>
</reference>
<keyword evidence="2" id="KW-1185">Reference proteome</keyword>
<gene>
    <name evidence="1" type="ORF">Nepgr_026474</name>
</gene>
<name>A0AAD3Y2I6_NEPGR</name>
<organism evidence="1 2">
    <name type="scientific">Nepenthes gracilis</name>
    <name type="common">Slender pitcher plant</name>
    <dbReference type="NCBI Taxonomy" id="150966"/>
    <lineage>
        <taxon>Eukaryota</taxon>
        <taxon>Viridiplantae</taxon>
        <taxon>Streptophyta</taxon>
        <taxon>Embryophyta</taxon>
        <taxon>Tracheophyta</taxon>
        <taxon>Spermatophyta</taxon>
        <taxon>Magnoliopsida</taxon>
        <taxon>eudicotyledons</taxon>
        <taxon>Gunneridae</taxon>
        <taxon>Pentapetalae</taxon>
        <taxon>Caryophyllales</taxon>
        <taxon>Nepenthaceae</taxon>
        <taxon>Nepenthes</taxon>
    </lineage>
</organism>
<proteinExistence type="predicted"/>
<evidence type="ECO:0000313" key="2">
    <source>
        <dbReference type="Proteomes" id="UP001279734"/>
    </source>
</evidence>
<sequence>MPNEKFKLLDKQLSSTNGNIHHDHQASSLFRSLEQIDTRRNRRKASNGRTSKHLMYRQKTQKFERKKFPSKNHQILDTFST</sequence>
<dbReference type="EMBL" id="BSYO01000028">
    <property type="protein sequence ID" value="GMH24631.1"/>
    <property type="molecule type" value="Genomic_DNA"/>
</dbReference>
<protein>
    <submittedName>
        <fullName evidence="1">Uncharacterized protein</fullName>
    </submittedName>
</protein>
<dbReference type="Proteomes" id="UP001279734">
    <property type="component" value="Unassembled WGS sequence"/>
</dbReference>